<keyword evidence="1" id="KW-0812">Transmembrane</keyword>
<feature type="transmembrane region" description="Helical" evidence="1">
    <location>
        <begin position="6"/>
        <end position="27"/>
    </location>
</feature>
<accession>A0ABY0RJA0</accession>
<comment type="caution">
    <text evidence="2">The sequence shown here is derived from an EMBL/GenBank/DDBJ whole genome shotgun (WGS) entry which is preliminary data.</text>
</comment>
<reference evidence="2 3" key="1">
    <citation type="submission" date="2016-10" db="EMBL/GenBank/DDBJ databases">
        <authorList>
            <person name="Varghese N."/>
            <person name="Submissions S."/>
        </authorList>
    </citation>
    <scope>NUCLEOTIDE SEQUENCE [LARGE SCALE GENOMIC DNA]</scope>
    <source>
        <strain evidence="2 3">DSM 17584</strain>
    </source>
</reference>
<evidence type="ECO:0000256" key="1">
    <source>
        <dbReference type="SAM" id="Phobius"/>
    </source>
</evidence>
<organism evidence="2 3">
    <name type="scientific">Sulfitobacter litoralis</name>
    <dbReference type="NCBI Taxonomy" id="335975"/>
    <lineage>
        <taxon>Bacteria</taxon>
        <taxon>Pseudomonadati</taxon>
        <taxon>Pseudomonadota</taxon>
        <taxon>Alphaproteobacteria</taxon>
        <taxon>Rhodobacterales</taxon>
        <taxon>Roseobacteraceae</taxon>
        <taxon>Sulfitobacter</taxon>
    </lineage>
</organism>
<gene>
    <name evidence="2" type="ORF">SAMN04488512_101202</name>
</gene>
<sequence>MSGSAAIGTWLPLVITLVTLAGGAFIYHFQKKADRKNEILRERRVLYRQFVSTMAEYNLFCTISRNDEAFFQAVARGEQLKAELLVSAPDSVSDALVAFEEAYTRLPSYCMQNVGEEVKANALKEFGEKLGAILHEMRKDTFEDTKISAEMTVGVFGLPKKIAISWGNK</sequence>
<keyword evidence="1" id="KW-1133">Transmembrane helix</keyword>
<dbReference type="RefSeq" id="WP_141135295.1">
    <property type="nucleotide sequence ID" value="NZ_FNJD01000001.1"/>
</dbReference>
<proteinExistence type="predicted"/>
<dbReference type="Proteomes" id="UP000198646">
    <property type="component" value="Unassembled WGS sequence"/>
</dbReference>
<evidence type="ECO:0000313" key="2">
    <source>
        <dbReference type="EMBL" id="SDO17163.1"/>
    </source>
</evidence>
<dbReference type="EMBL" id="FNJD01000001">
    <property type="protein sequence ID" value="SDO17163.1"/>
    <property type="molecule type" value="Genomic_DNA"/>
</dbReference>
<evidence type="ECO:0008006" key="4">
    <source>
        <dbReference type="Google" id="ProtNLM"/>
    </source>
</evidence>
<protein>
    <recommendedName>
        <fullName evidence="4">LemA protein</fullName>
    </recommendedName>
</protein>
<evidence type="ECO:0000313" key="3">
    <source>
        <dbReference type="Proteomes" id="UP000198646"/>
    </source>
</evidence>
<name>A0ABY0RJA0_9RHOB</name>
<keyword evidence="3" id="KW-1185">Reference proteome</keyword>
<keyword evidence="1" id="KW-0472">Membrane</keyword>